<evidence type="ECO:0000313" key="5">
    <source>
        <dbReference type="EMBL" id="SES83661.1"/>
    </source>
</evidence>
<sequence length="1125" mass="131114">MRPLLLKIKGLNSFIEEQAIDFSRLMESGLFGIFGPTGSGKTTILDGITLALYGEIARKSKNFVNMNCKSASVVLEFQISGHTPKRYRVEREFRQDGNREGYKTGKCRLSDITGSEPVILADKVTEINQLCIDIIGLKADDFQRTVVLPQGRFSEFLKLEGRKRSEMLERLFRLQPYGDGLNRKLKEKSDEISHSRSNIEGQLKAYEELTEESIKNKKDEMEQLTAVFSEKRQQFEETLKTYDMGKKLWELQLEKEKHLSRKAKLEEERETIEMLRKQLEISKRADKVYPYIEALISAKKDMAEKEIMLERKKIKRDDMEEQKNRIEHEFFNWKERREKELPLLCEKIQAYREAIGYQEEYLQLMDQKESLSDETKKKEAVYQSTAAEEVELVEKIQENMVTLEKLQEMQKAFEIPLQTRQQIQKGIGLEQQVKLLRGQLARGQKELEKLQTNKKEKEKLLNQLNQILVFLTEPDEQMLSQYEIELLKLEENKRAFEECLWNQKKKETEYAGWKEQLAIITKETEQAEQNFNARKKEKEQLEIEAIAYRLRMDLREGAACPVCGSVHHEVKELHQVNEKQMQDVQEAFAAAEQRFQELERQEFHIKNNMESTEKELLEILSKKELLERDAKRYSVAEFEQKKKALSKYVPEKEAYKLAKELYSEKESSIAKEKTEYESLEKSLNELLEKVSFSSFEAAAEKLHKCDESLENIKSSLQNGNNATEKKRKELDICRETKTLLSTELAVLKENQKTAVKRMELLKTKFLSCIGHYDKVTIEETNLQEALDLICKEQKNMEEQYEKTEELREQTVNKYLVLHQEFLELNSAVSLQKKQIEEEGKKVIEQLEAEQFSSEEACIAGKLTEDQQKRKQDKIEQFETLYKENNGVLVQIEEQLGERSIKREEWELLGKQKQEHENAFEKVKLALNNQQHIYQRMLDDWNKLKDILYKKKELEHQESLMADLMQLFRGKKFVEYVAYSKLKYISVAASHRLHDISNGNYGLELDPNGKFMICDYKNGGVKRDAFTLSGGETFLVSLALSLALSEQVQLKGTAPLELFFLDEGFGTLDSELLEVVMSSLERIQNKHLTVGIISHVESVKNRVPIKLLVTPSIAGLGGTKVHIEKN</sequence>
<protein>
    <recommendedName>
        <fullName evidence="3">Nuclease SbcCD subunit C</fullName>
    </recommendedName>
</protein>
<dbReference type="OrthoDB" id="9795626at2"/>
<dbReference type="AlphaFoldDB" id="A0A1H9ZPN6"/>
<feature type="coiled-coil region" evidence="4">
    <location>
        <begin position="786"/>
        <end position="813"/>
    </location>
</feature>
<evidence type="ECO:0000256" key="2">
    <source>
        <dbReference type="ARBA" id="ARBA00011322"/>
    </source>
</evidence>
<evidence type="ECO:0000256" key="1">
    <source>
        <dbReference type="ARBA" id="ARBA00006930"/>
    </source>
</evidence>
<reference evidence="5 6" key="1">
    <citation type="submission" date="2016-10" db="EMBL/GenBank/DDBJ databases">
        <authorList>
            <person name="de Groot N.N."/>
        </authorList>
    </citation>
    <scope>NUCLEOTIDE SEQUENCE [LARGE SCALE GENOMIC DNA]</scope>
    <source>
        <strain evidence="5 6">DSM 1801</strain>
    </source>
</reference>
<organism evidence="5 6">
    <name type="scientific">[Clostridium] polysaccharolyticum</name>
    <dbReference type="NCBI Taxonomy" id="29364"/>
    <lineage>
        <taxon>Bacteria</taxon>
        <taxon>Bacillati</taxon>
        <taxon>Bacillota</taxon>
        <taxon>Clostridia</taxon>
        <taxon>Lachnospirales</taxon>
        <taxon>Lachnospiraceae</taxon>
    </lineage>
</organism>
<evidence type="ECO:0000256" key="3">
    <source>
        <dbReference type="ARBA" id="ARBA00013368"/>
    </source>
</evidence>
<proteinExistence type="inferred from homology"/>
<keyword evidence="5" id="KW-0540">Nuclease</keyword>
<dbReference type="Pfam" id="PF13558">
    <property type="entry name" value="SbcC_Walker_B"/>
    <property type="match status" value="1"/>
</dbReference>
<dbReference type="PANTHER" id="PTHR32114">
    <property type="entry name" value="ABC TRANSPORTER ABCH.3"/>
    <property type="match status" value="1"/>
</dbReference>
<dbReference type="RefSeq" id="WP_092476550.1">
    <property type="nucleotide sequence ID" value="NZ_FOHN01000004.1"/>
</dbReference>
<dbReference type="InterPro" id="IPR027417">
    <property type="entry name" value="P-loop_NTPase"/>
</dbReference>
<evidence type="ECO:0000313" key="6">
    <source>
        <dbReference type="Proteomes" id="UP000199800"/>
    </source>
</evidence>
<dbReference type="GO" id="GO:0004527">
    <property type="term" value="F:exonuclease activity"/>
    <property type="evidence" value="ECO:0007669"/>
    <property type="project" value="UniProtKB-KW"/>
</dbReference>
<keyword evidence="5" id="KW-0378">Hydrolase</keyword>
<dbReference type="Gene3D" id="3.40.50.300">
    <property type="entry name" value="P-loop containing nucleotide triphosphate hydrolases"/>
    <property type="match status" value="2"/>
</dbReference>
<dbReference type="STRING" id="29364.SAMN04487772_10448"/>
<keyword evidence="6" id="KW-1185">Reference proteome</keyword>
<keyword evidence="5" id="KW-0269">Exonuclease</keyword>
<comment type="subunit">
    <text evidence="2">Heterodimer of SbcC and SbcD.</text>
</comment>
<accession>A0A1H9ZPN6</accession>
<dbReference type="Proteomes" id="UP000199800">
    <property type="component" value="Unassembled WGS sequence"/>
</dbReference>
<dbReference type="SUPFAM" id="SSF52540">
    <property type="entry name" value="P-loop containing nucleoside triphosphate hydrolases"/>
    <property type="match status" value="1"/>
</dbReference>
<comment type="similarity">
    <text evidence="1">Belongs to the SMC family. SbcC subfamily.</text>
</comment>
<evidence type="ECO:0000256" key="4">
    <source>
        <dbReference type="SAM" id="Coils"/>
    </source>
</evidence>
<gene>
    <name evidence="5" type="ORF">SAMN04487772_10448</name>
</gene>
<dbReference type="EMBL" id="FOHN01000004">
    <property type="protein sequence ID" value="SES83661.1"/>
    <property type="molecule type" value="Genomic_DNA"/>
</dbReference>
<dbReference type="GO" id="GO:0006302">
    <property type="term" value="P:double-strand break repair"/>
    <property type="evidence" value="ECO:0007669"/>
    <property type="project" value="InterPro"/>
</dbReference>
<feature type="coiled-coil region" evidence="4">
    <location>
        <begin position="433"/>
        <end position="544"/>
    </location>
</feature>
<dbReference type="GO" id="GO:0016887">
    <property type="term" value="F:ATP hydrolysis activity"/>
    <property type="evidence" value="ECO:0007669"/>
    <property type="project" value="InterPro"/>
</dbReference>
<name>A0A1H9ZPN6_9FIRM</name>
<feature type="coiled-coil region" evidence="4">
    <location>
        <begin position="662"/>
        <end position="689"/>
    </location>
</feature>
<feature type="coiled-coil region" evidence="4">
    <location>
        <begin position="207"/>
        <end position="374"/>
    </location>
</feature>
<keyword evidence="4" id="KW-0175">Coiled coil</keyword>
<dbReference type="PANTHER" id="PTHR32114:SF2">
    <property type="entry name" value="ABC TRANSPORTER ABCH.3"/>
    <property type="match status" value="1"/>
</dbReference>
<feature type="coiled-coil region" evidence="4">
    <location>
        <begin position="574"/>
        <end position="629"/>
    </location>
</feature>